<evidence type="ECO:0000256" key="4">
    <source>
        <dbReference type="ARBA" id="ARBA00023295"/>
    </source>
</evidence>
<name>A0AAD1YBY8_9CLOT</name>
<dbReference type="CDD" id="cd02619">
    <property type="entry name" value="Peptidase_C1"/>
    <property type="match status" value="1"/>
</dbReference>
<keyword evidence="4 6" id="KW-0326">Glycosidase</keyword>
<dbReference type="PROSITE" id="PS51904">
    <property type="entry name" value="GLYCOSYL_HYDROL_F25_2"/>
    <property type="match status" value="1"/>
</dbReference>
<evidence type="ECO:0000256" key="5">
    <source>
        <dbReference type="PROSITE-ProRule" id="PRU00591"/>
    </source>
</evidence>
<dbReference type="SMART" id="SM00641">
    <property type="entry name" value="Glyco_25"/>
    <property type="match status" value="1"/>
</dbReference>
<dbReference type="EC" id="3.2.1.17" evidence="6"/>
<comment type="catalytic activity">
    <reaction evidence="6">
        <text>Hydrolysis of (1-&gt;4)-beta-linkages between N-acetylmuramic acid and N-acetyl-D-glucosamine residues in a peptidoglycan and between N-acetyl-D-glucosamine residues in chitodextrins.</text>
        <dbReference type="EC" id="3.2.1.17"/>
    </reaction>
</comment>
<dbReference type="PANTHER" id="PTHR34135:SF2">
    <property type="entry name" value="LYSOZYME"/>
    <property type="match status" value="1"/>
</dbReference>
<dbReference type="AlphaFoldDB" id="A0AAD1YBY8"/>
<evidence type="ECO:0000256" key="1">
    <source>
        <dbReference type="ARBA" id="ARBA00010646"/>
    </source>
</evidence>
<dbReference type="Gene3D" id="3.90.70.10">
    <property type="entry name" value="Cysteine proteinases"/>
    <property type="match status" value="1"/>
</dbReference>
<dbReference type="PROSITE" id="PS00953">
    <property type="entry name" value="GLYCOSYL_HYDROL_F25_1"/>
    <property type="match status" value="1"/>
</dbReference>
<dbReference type="GO" id="GO:0009253">
    <property type="term" value="P:peptidoglycan catabolic process"/>
    <property type="evidence" value="ECO:0007669"/>
    <property type="project" value="InterPro"/>
</dbReference>
<evidence type="ECO:0000256" key="6">
    <source>
        <dbReference type="RuleBase" id="RU361176"/>
    </source>
</evidence>
<dbReference type="SUPFAM" id="SSF51445">
    <property type="entry name" value="(Trans)glycosidases"/>
    <property type="match status" value="1"/>
</dbReference>
<dbReference type="Gene3D" id="2.10.270.10">
    <property type="entry name" value="Cholin Binding"/>
    <property type="match status" value="2"/>
</dbReference>
<protein>
    <recommendedName>
        <fullName evidence="6">Lysozyme</fullName>
        <ecNumber evidence="6">3.2.1.17</ecNumber>
    </recommendedName>
</protein>
<gene>
    <name evidence="7" type="ORF">CNEO2_1120002</name>
</gene>
<dbReference type="InterPro" id="IPR018337">
    <property type="entry name" value="Cell_wall/Cho-bd_repeat"/>
</dbReference>
<dbReference type="CDD" id="cd06525">
    <property type="entry name" value="GH25_Lyc-like"/>
    <property type="match status" value="1"/>
</dbReference>
<dbReference type="InterPro" id="IPR038765">
    <property type="entry name" value="Papain-like_cys_pep_sf"/>
</dbReference>
<evidence type="ECO:0000256" key="2">
    <source>
        <dbReference type="ARBA" id="ARBA00022737"/>
    </source>
</evidence>
<comment type="similarity">
    <text evidence="1 6">Belongs to the glycosyl hydrolase 25 family.</text>
</comment>
<dbReference type="InterPro" id="IPR017853">
    <property type="entry name" value="GH"/>
</dbReference>
<dbReference type="SUPFAM" id="SSF54001">
    <property type="entry name" value="Cysteine proteinases"/>
    <property type="match status" value="1"/>
</dbReference>
<organism evidence="7 8">
    <name type="scientific">Clostridium neonatale</name>
    <dbReference type="NCBI Taxonomy" id="137838"/>
    <lineage>
        <taxon>Bacteria</taxon>
        <taxon>Bacillati</taxon>
        <taxon>Bacillota</taxon>
        <taxon>Clostridia</taxon>
        <taxon>Eubacteriales</taxon>
        <taxon>Clostridiaceae</taxon>
        <taxon>Clostridium</taxon>
    </lineage>
</organism>
<dbReference type="Pfam" id="PF01473">
    <property type="entry name" value="Choline_bind_1"/>
    <property type="match status" value="1"/>
</dbReference>
<dbReference type="RefSeq" id="WP_317079898.1">
    <property type="nucleotide sequence ID" value="NZ_CAMTCP010000014.1"/>
</dbReference>
<feature type="repeat" description="Cell wall-binding" evidence="5">
    <location>
        <begin position="281"/>
        <end position="300"/>
    </location>
</feature>
<dbReference type="GO" id="GO:0016998">
    <property type="term" value="P:cell wall macromolecule catabolic process"/>
    <property type="evidence" value="ECO:0007669"/>
    <property type="project" value="InterPro"/>
</dbReference>
<reference evidence="7" key="1">
    <citation type="submission" date="2022-10" db="EMBL/GenBank/DDBJ databases">
        <authorList>
            <person name="Aires J."/>
            <person name="Mesa V."/>
        </authorList>
    </citation>
    <scope>NUCLEOTIDE SEQUENCE</scope>
    <source>
        <strain evidence="7">Clostridium neonatale JD116</strain>
    </source>
</reference>
<dbReference type="Pfam" id="PF19127">
    <property type="entry name" value="Choline_bind_3"/>
    <property type="match status" value="1"/>
</dbReference>
<keyword evidence="3 6" id="KW-0378">Hydrolase</keyword>
<dbReference type="EMBL" id="CAMTCP010000014">
    <property type="protein sequence ID" value="CAI3539863.1"/>
    <property type="molecule type" value="Genomic_DNA"/>
</dbReference>
<dbReference type="InterPro" id="IPR008270">
    <property type="entry name" value="Glyco_hydro_25_AS"/>
</dbReference>
<dbReference type="PROSITE" id="PS51170">
    <property type="entry name" value="CW"/>
    <property type="match status" value="1"/>
</dbReference>
<dbReference type="GO" id="GO:0016052">
    <property type="term" value="P:carbohydrate catabolic process"/>
    <property type="evidence" value="ECO:0007669"/>
    <property type="project" value="TreeGrafter"/>
</dbReference>
<accession>A0AAD1YBY8</accession>
<evidence type="ECO:0000256" key="3">
    <source>
        <dbReference type="ARBA" id="ARBA00022801"/>
    </source>
</evidence>
<proteinExistence type="inferred from homology"/>
<dbReference type="Pfam" id="PF01183">
    <property type="entry name" value="Glyco_hydro_25"/>
    <property type="match status" value="1"/>
</dbReference>
<evidence type="ECO:0000313" key="7">
    <source>
        <dbReference type="EMBL" id="CAI3539863.1"/>
    </source>
</evidence>
<dbReference type="Proteomes" id="UP001189143">
    <property type="component" value="Unassembled WGS sequence"/>
</dbReference>
<dbReference type="InterPro" id="IPR002053">
    <property type="entry name" value="Glyco_hydro_25"/>
</dbReference>
<dbReference type="InterPro" id="IPR018077">
    <property type="entry name" value="Glyco_hydro_fam25_subgr"/>
</dbReference>
<keyword evidence="2" id="KW-0677">Repeat</keyword>
<dbReference type="Gene3D" id="3.20.20.80">
    <property type="entry name" value="Glycosidases"/>
    <property type="match status" value="1"/>
</dbReference>
<dbReference type="GO" id="GO:0003796">
    <property type="term" value="F:lysozyme activity"/>
    <property type="evidence" value="ECO:0007669"/>
    <property type="project" value="UniProtKB-EC"/>
</dbReference>
<dbReference type="PANTHER" id="PTHR34135">
    <property type="entry name" value="LYSOZYME"/>
    <property type="match status" value="1"/>
</dbReference>
<sequence length="580" mass="66887">MENKFVLGAIESPIDLRDYDYSMILCSGEKVDIPKEFILDYDYPILNQGAVGSCVAHALSSMKSYIDGVNTDNIYSVGFIYANRQEEDFQGTGMITREALKNLVKYGDCKKSSFPVNEEYPAIVETLNKYGKEKLLDEADDHKSLAYISLDNENIKEYLVKYKKPILITVRVYENFYEANSNGGVIPSDPEGNKRGGHAMLCIGYKEDTLIIINSWGDYNGDKGKYYLDINSSIIKELWALEDKKQIKEPEKKKYKVGWNKDIKDGKVKWWFSTDGETYCKEEWKQIKGEYYYFNKNGYALDGEWIQSPTSKKWYYLEKDTCKMLSNCWIKDKGKWYRLEKDGSMLTGWFQDSNSKWYYLDLDQGYMYSSATILIDGKYYSFDSSGAWIEKKIFKGIDVSNNNGSINFNKVKNSGVECIYIKATEGTTFKDGYLDYNYNNAHSVGLKTGFYHFLVGTSAPETQAINFYDAIKNKSNDLIPMLDIETNFNGLIDYTERFIKKFKEISNMQIGVYTYTGFLSNLKGKLTDYLLWEANYNNTPWKLPNNSYTRVGHQYTEKGKVNGIEGSVDVNEFTNNIFCK</sequence>
<evidence type="ECO:0000313" key="8">
    <source>
        <dbReference type="Proteomes" id="UP001189143"/>
    </source>
</evidence>
<comment type="caution">
    <text evidence="7">The sequence shown here is derived from an EMBL/GenBank/DDBJ whole genome shotgun (WGS) entry which is preliminary data.</text>
</comment>
<dbReference type="SUPFAM" id="SSF69360">
    <property type="entry name" value="Cell wall binding repeat"/>
    <property type="match status" value="1"/>
</dbReference>